<sequence>MLWIYEDGQWVLRPWPLVPPCGSTAGLGNRTRFLLALYWLAGTLSCLVLLGLYLLGHEVDVLIGVCAAWLVGAIVDLSRRIANRSSRKTAGVPTEGGVR</sequence>
<evidence type="ECO:0000313" key="2">
    <source>
        <dbReference type="EMBL" id="GGY29444.1"/>
    </source>
</evidence>
<keyword evidence="1" id="KW-0812">Transmembrane</keyword>
<evidence type="ECO:0000313" key="3">
    <source>
        <dbReference type="Proteomes" id="UP000600946"/>
    </source>
</evidence>
<dbReference type="Proteomes" id="UP000600946">
    <property type="component" value="Unassembled WGS sequence"/>
</dbReference>
<keyword evidence="1" id="KW-0472">Membrane</keyword>
<feature type="transmembrane region" description="Helical" evidence="1">
    <location>
        <begin position="61"/>
        <end position="78"/>
    </location>
</feature>
<evidence type="ECO:0000256" key="1">
    <source>
        <dbReference type="SAM" id="Phobius"/>
    </source>
</evidence>
<dbReference type="EMBL" id="BMUU01000003">
    <property type="protein sequence ID" value="GGY29444.1"/>
    <property type="molecule type" value="Genomic_DNA"/>
</dbReference>
<comment type="caution">
    <text evidence="2">The sequence shown here is derived from an EMBL/GenBank/DDBJ whole genome shotgun (WGS) entry which is preliminary data.</text>
</comment>
<organism evidence="2 3">
    <name type="scientific">Streptomyces xanthochromogenes</name>
    <dbReference type="NCBI Taxonomy" id="67384"/>
    <lineage>
        <taxon>Bacteria</taxon>
        <taxon>Bacillati</taxon>
        <taxon>Actinomycetota</taxon>
        <taxon>Actinomycetes</taxon>
        <taxon>Kitasatosporales</taxon>
        <taxon>Streptomycetaceae</taxon>
        <taxon>Streptomyces</taxon>
    </lineage>
</organism>
<name>A0ABQ3A122_9ACTN</name>
<dbReference type="RefSeq" id="WP_190027021.1">
    <property type="nucleotide sequence ID" value="NZ_BMUU01000003.1"/>
</dbReference>
<keyword evidence="1" id="KW-1133">Transmembrane helix</keyword>
<reference evidence="3" key="1">
    <citation type="journal article" date="2019" name="Int. J. Syst. Evol. Microbiol.">
        <title>The Global Catalogue of Microorganisms (GCM) 10K type strain sequencing project: providing services to taxonomists for standard genome sequencing and annotation.</title>
        <authorList>
            <consortium name="The Broad Institute Genomics Platform"/>
            <consortium name="The Broad Institute Genome Sequencing Center for Infectious Disease"/>
            <person name="Wu L."/>
            <person name="Ma J."/>
        </authorList>
    </citation>
    <scope>NUCLEOTIDE SEQUENCE [LARGE SCALE GENOMIC DNA]</scope>
    <source>
        <strain evidence="3">JCM 4594</strain>
    </source>
</reference>
<dbReference type="GeneID" id="96290379"/>
<accession>A0ABQ3A122</accession>
<feature type="transmembrane region" description="Helical" evidence="1">
    <location>
        <begin position="33"/>
        <end position="55"/>
    </location>
</feature>
<gene>
    <name evidence="2" type="ORF">GCM10010326_24110</name>
</gene>
<proteinExistence type="predicted"/>
<protein>
    <recommendedName>
        <fullName evidence="4">DUF2530 domain-containing protein</fullName>
    </recommendedName>
</protein>
<evidence type="ECO:0008006" key="4">
    <source>
        <dbReference type="Google" id="ProtNLM"/>
    </source>
</evidence>
<keyword evidence="3" id="KW-1185">Reference proteome</keyword>